<keyword evidence="2" id="KW-1185">Reference proteome</keyword>
<protein>
    <submittedName>
        <fullName evidence="1">Uncharacterized protein</fullName>
    </submittedName>
</protein>
<comment type="caution">
    <text evidence="1">The sequence shown here is derived from an EMBL/GenBank/DDBJ whole genome shotgun (WGS) entry which is preliminary data.</text>
</comment>
<reference evidence="2" key="1">
    <citation type="journal article" date="2019" name="Int. J. Syst. Evol. Microbiol.">
        <title>The Global Catalogue of Microorganisms (GCM) 10K type strain sequencing project: providing services to taxonomists for standard genome sequencing and annotation.</title>
        <authorList>
            <consortium name="The Broad Institute Genomics Platform"/>
            <consortium name="The Broad Institute Genome Sequencing Center for Infectious Disease"/>
            <person name="Wu L."/>
            <person name="Ma J."/>
        </authorList>
    </citation>
    <scope>NUCLEOTIDE SEQUENCE [LARGE SCALE GENOMIC DNA]</scope>
    <source>
        <strain evidence="2">NBRC 102122</strain>
    </source>
</reference>
<proteinExistence type="predicted"/>
<sequence>MRLQFLQGPLPDLEVLDVVSCRIPTVAFSYVGCHRRCRTAYLRDKAIDFVAREPPRQVVAFDSQIHGALPDLQILIGINRRPLAPSYCLLATA</sequence>
<evidence type="ECO:0000313" key="1">
    <source>
        <dbReference type="EMBL" id="GLR49650.1"/>
    </source>
</evidence>
<organism evidence="1 2">
    <name type="scientific">Shinella yambaruensis</name>
    <dbReference type="NCBI Taxonomy" id="415996"/>
    <lineage>
        <taxon>Bacteria</taxon>
        <taxon>Pseudomonadati</taxon>
        <taxon>Pseudomonadota</taxon>
        <taxon>Alphaproteobacteria</taxon>
        <taxon>Hyphomicrobiales</taxon>
        <taxon>Rhizobiaceae</taxon>
        <taxon>Shinella</taxon>
    </lineage>
</organism>
<evidence type="ECO:0000313" key="2">
    <source>
        <dbReference type="Proteomes" id="UP001156702"/>
    </source>
</evidence>
<gene>
    <name evidence="1" type="ORF">GCM10007923_08550</name>
</gene>
<accession>A0ABQ5ZCA6</accession>
<dbReference type="EMBL" id="BSOP01000005">
    <property type="protein sequence ID" value="GLR49650.1"/>
    <property type="molecule type" value="Genomic_DNA"/>
</dbReference>
<name>A0ABQ5ZCA6_9HYPH</name>
<dbReference type="Proteomes" id="UP001156702">
    <property type="component" value="Unassembled WGS sequence"/>
</dbReference>